<protein>
    <recommendedName>
        <fullName evidence="1">CRAL-TRIO domain-containing protein</fullName>
    </recommendedName>
</protein>
<reference evidence="2" key="1">
    <citation type="submission" date="2024-06" db="EMBL/GenBank/DDBJ databases">
        <authorList>
            <person name="Liu X."/>
            <person name="Lenzi L."/>
            <person name="Haldenby T S."/>
            <person name="Uol C."/>
        </authorList>
    </citation>
    <scope>NUCLEOTIDE SEQUENCE</scope>
</reference>
<accession>A0AAV2TQE4</accession>
<dbReference type="GO" id="GO:0016020">
    <property type="term" value="C:membrane"/>
    <property type="evidence" value="ECO:0007669"/>
    <property type="project" value="TreeGrafter"/>
</dbReference>
<dbReference type="Proteomes" id="UP001497525">
    <property type="component" value="Unassembled WGS sequence"/>
</dbReference>
<name>A0AAV2TQE4_CALDB</name>
<dbReference type="InterPro" id="IPR001251">
    <property type="entry name" value="CRAL-TRIO_dom"/>
</dbReference>
<feature type="domain" description="CRAL-TRIO" evidence="1">
    <location>
        <begin position="123"/>
        <end position="263"/>
    </location>
</feature>
<dbReference type="GO" id="GO:1902936">
    <property type="term" value="F:phosphatidylinositol bisphosphate binding"/>
    <property type="evidence" value="ECO:0007669"/>
    <property type="project" value="TreeGrafter"/>
</dbReference>
<dbReference type="SUPFAM" id="SSF52087">
    <property type="entry name" value="CRAL/TRIO domain"/>
    <property type="match status" value="1"/>
</dbReference>
<organism evidence="2 3">
    <name type="scientific">Calicophoron daubneyi</name>
    <name type="common">Rumen fluke</name>
    <name type="synonym">Paramphistomum daubneyi</name>
    <dbReference type="NCBI Taxonomy" id="300641"/>
    <lineage>
        <taxon>Eukaryota</taxon>
        <taxon>Metazoa</taxon>
        <taxon>Spiralia</taxon>
        <taxon>Lophotrochozoa</taxon>
        <taxon>Platyhelminthes</taxon>
        <taxon>Trematoda</taxon>
        <taxon>Digenea</taxon>
        <taxon>Plagiorchiida</taxon>
        <taxon>Pronocephalata</taxon>
        <taxon>Paramphistomoidea</taxon>
        <taxon>Paramphistomidae</taxon>
        <taxon>Calicophoron</taxon>
    </lineage>
</organism>
<dbReference type="PANTHER" id="PTHR10174">
    <property type="entry name" value="ALPHA-TOCOPHEROL TRANSFER PROTEIN-RELATED"/>
    <property type="match status" value="1"/>
</dbReference>
<dbReference type="PANTHER" id="PTHR10174:SF130">
    <property type="entry name" value="ALPHA-TOCOPHEROL TRANSFER PROTEIN-LIKE"/>
    <property type="match status" value="1"/>
</dbReference>
<dbReference type="Pfam" id="PF00650">
    <property type="entry name" value="CRAL_TRIO"/>
    <property type="match status" value="1"/>
</dbReference>
<dbReference type="CDD" id="cd00170">
    <property type="entry name" value="SEC14"/>
    <property type="match status" value="1"/>
</dbReference>
<evidence type="ECO:0000313" key="3">
    <source>
        <dbReference type="Proteomes" id="UP001497525"/>
    </source>
</evidence>
<sequence>MAKSPADLLSPFYRDLAKKQVGENPAHLVAHLTSFKRWLSTSPHLKVPDNDIFLMSFLRYAHYDHSLAQKRLDNFCTLRVSREHETSNWYNYPPLDSPLVERYLNSGMFIPLGFISTGSYVVLVRLSAWTDKSITQTDMRTLNNMNFERLLLDQQVQIGGFILFIDMSNTSMEQASQWADMKSAKGSFKLMQEASPGRTKQLIFYKEAKIFDFAFKLLELWTSEKMLSRVLRVKNEIEKAYTKFPELREVMPKEYSGHNGTIRDCIEKCRQEFTTFYANGYPLDGIKVDESKRPASAKNYIKEYKDFKGEVMGISGTYVKIDPGD</sequence>
<dbReference type="PROSITE" id="PS50191">
    <property type="entry name" value="CRAL_TRIO"/>
    <property type="match status" value="1"/>
</dbReference>
<dbReference type="Gene3D" id="1.10.8.20">
    <property type="entry name" value="N-terminal domain of phosphatidylinositol transfer protein sec14p"/>
    <property type="match status" value="1"/>
</dbReference>
<dbReference type="Gene3D" id="3.40.525.10">
    <property type="entry name" value="CRAL-TRIO lipid binding domain"/>
    <property type="match status" value="1"/>
</dbReference>
<gene>
    <name evidence="2" type="ORF">CDAUBV1_LOCUS13274</name>
</gene>
<dbReference type="AlphaFoldDB" id="A0AAV2TQE4"/>
<proteinExistence type="predicted"/>
<comment type="caution">
    <text evidence="2">The sequence shown here is derived from an EMBL/GenBank/DDBJ whole genome shotgun (WGS) entry which is preliminary data.</text>
</comment>
<evidence type="ECO:0000313" key="2">
    <source>
        <dbReference type="EMBL" id="CAL5138454.1"/>
    </source>
</evidence>
<dbReference type="InterPro" id="IPR036865">
    <property type="entry name" value="CRAL-TRIO_dom_sf"/>
</dbReference>
<dbReference type="InterPro" id="IPR036273">
    <property type="entry name" value="CRAL/TRIO_N_dom_sf"/>
</dbReference>
<dbReference type="SUPFAM" id="SSF46938">
    <property type="entry name" value="CRAL/TRIO N-terminal domain"/>
    <property type="match status" value="1"/>
</dbReference>
<dbReference type="EMBL" id="CAXLJL010000489">
    <property type="protein sequence ID" value="CAL5138454.1"/>
    <property type="molecule type" value="Genomic_DNA"/>
</dbReference>
<evidence type="ECO:0000259" key="1">
    <source>
        <dbReference type="PROSITE" id="PS50191"/>
    </source>
</evidence>